<dbReference type="Proteomes" id="UP000193144">
    <property type="component" value="Unassembled WGS sequence"/>
</dbReference>
<evidence type="ECO:0000313" key="1">
    <source>
        <dbReference type="EMBL" id="ORX99960.1"/>
    </source>
</evidence>
<dbReference type="EMBL" id="MCFA01000190">
    <property type="protein sequence ID" value="ORX99960.1"/>
    <property type="molecule type" value="Genomic_DNA"/>
</dbReference>
<proteinExistence type="predicted"/>
<evidence type="ECO:0000313" key="2">
    <source>
        <dbReference type="Proteomes" id="UP000193144"/>
    </source>
</evidence>
<organism evidence="1 2">
    <name type="scientific">Clohesyomyces aquaticus</name>
    <dbReference type="NCBI Taxonomy" id="1231657"/>
    <lineage>
        <taxon>Eukaryota</taxon>
        <taxon>Fungi</taxon>
        <taxon>Dikarya</taxon>
        <taxon>Ascomycota</taxon>
        <taxon>Pezizomycotina</taxon>
        <taxon>Dothideomycetes</taxon>
        <taxon>Pleosporomycetidae</taxon>
        <taxon>Pleosporales</taxon>
        <taxon>Lindgomycetaceae</taxon>
        <taxon>Clohesyomyces</taxon>
    </lineage>
</organism>
<keyword evidence="2" id="KW-1185">Reference proteome</keyword>
<accession>A0A1Y1YPK0</accession>
<reference evidence="1 2" key="1">
    <citation type="submission" date="2016-07" db="EMBL/GenBank/DDBJ databases">
        <title>Pervasive Adenine N6-methylation of Active Genes in Fungi.</title>
        <authorList>
            <consortium name="DOE Joint Genome Institute"/>
            <person name="Mondo S.J."/>
            <person name="Dannebaum R.O."/>
            <person name="Kuo R.C."/>
            <person name="Labutti K."/>
            <person name="Haridas S."/>
            <person name="Kuo A."/>
            <person name="Salamov A."/>
            <person name="Ahrendt S.R."/>
            <person name="Lipzen A."/>
            <person name="Sullivan W."/>
            <person name="Andreopoulos W.B."/>
            <person name="Clum A."/>
            <person name="Lindquist E."/>
            <person name="Daum C."/>
            <person name="Ramamoorthy G.K."/>
            <person name="Gryganskyi A."/>
            <person name="Culley D."/>
            <person name="Magnuson J.K."/>
            <person name="James T.Y."/>
            <person name="O'Malley M.A."/>
            <person name="Stajich J.E."/>
            <person name="Spatafora J.W."/>
            <person name="Visel A."/>
            <person name="Grigoriev I.V."/>
        </authorList>
    </citation>
    <scope>NUCLEOTIDE SEQUENCE [LARGE SCALE GENOMIC DNA]</scope>
    <source>
        <strain evidence="1 2">CBS 115471</strain>
    </source>
</reference>
<gene>
    <name evidence="1" type="ORF">BCR34DRAFT_668357</name>
</gene>
<sequence>MSSYALTKESLVGAVTSIAPDVQALAQVENTHPTAAENEDTAGTITEVEDGHLADMMYETTLNSTFKGDTRGQRMQLVTVKPAVLAKHVEIMFEIQDRFISEGLLNDDADAEGNRMAIIDEVMHYMLPGSAVHAHKKDLFVHLKRNLLAQSCFRLPATSTRYVYGQPHVLVSRPATLKKKTKTDHVPIPVGTFPFMKLPAEIRAMVYKRLPRYITHHKVDMPGYDVTLVSRATVTALLPTSKQIQKEAGKTVRTIIADWVVPGGIKLVMGMDPRDVELAEDVIDRARLNRPGEADVQLVLRRREQWWAEALDQPSLGEWNEVCSLFTNLHLNLEAKGLKLAIAGYIQPWETVSEWCPRQFEDLQNEEMVEDLPLLGVMTEEEWASEWKL</sequence>
<comment type="caution">
    <text evidence="1">The sequence shown here is derived from an EMBL/GenBank/DDBJ whole genome shotgun (WGS) entry which is preliminary data.</text>
</comment>
<name>A0A1Y1YPK0_9PLEO</name>
<protein>
    <submittedName>
        <fullName evidence="1">Uncharacterized protein</fullName>
    </submittedName>
</protein>
<dbReference type="AlphaFoldDB" id="A0A1Y1YPK0"/>
<dbReference type="OrthoDB" id="5314997at2759"/>